<dbReference type="Pfam" id="PF05139">
    <property type="entry name" value="Erythro_esteras"/>
    <property type="match status" value="1"/>
</dbReference>
<organism evidence="1 2">
    <name type="scientific">Actinophytocola glycyrrhizae</name>
    <dbReference type="NCBI Taxonomy" id="2044873"/>
    <lineage>
        <taxon>Bacteria</taxon>
        <taxon>Bacillati</taxon>
        <taxon>Actinomycetota</taxon>
        <taxon>Actinomycetes</taxon>
        <taxon>Pseudonocardiales</taxon>
        <taxon>Pseudonocardiaceae</taxon>
    </lineage>
</organism>
<dbReference type="Gene3D" id="3.30.1870.10">
    <property type="entry name" value="EreA-like, domain 2"/>
    <property type="match status" value="1"/>
</dbReference>
<dbReference type="EC" id="3.1.1.-" evidence="1"/>
<reference evidence="2" key="1">
    <citation type="journal article" date="2019" name="Int. J. Syst. Evol. Microbiol.">
        <title>The Global Catalogue of Microorganisms (GCM) 10K type strain sequencing project: providing services to taxonomists for standard genome sequencing and annotation.</title>
        <authorList>
            <consortium name="The Broad Institute Genomics Platform"/>
            <consortium name="The Broad Institute Genome Sequencing Center for Infectious Disease"/>
            <person name="Wu L."/>
            <person name="Ma J."/>
        </authorList>
    </citation>
    <scope>NUCLEOTIDE SEQUENCE [LARGE SCALE GENOMIC DNA]</scope>
    <source>
        <strain evidence="2">ZS-22-S1</strain>
    </source>
</reference>
<dbReference type="GO" id="GO:0016787">
    <property type="term" value="F:hydrolase activity"/>
    <property type="evidence" value="ECO:0007669"/>
    <property type="project" value="UniProtKB-KW"/>
</dbReference>
<accession>A0ABV9S412</accession>
<keyword evidence="1" id="KW-0378">Hydrolase</keyword>
<protein>
    <submittedName>
        <fullName evidence="1">Erythromycin esterase family protein</fullName>
        <ecNumber evidence="1">3.1.1.-</ecNumber>
    </submittedName>
</protein>
<comment type="caution">
    <text evidence="1">The sequence shown here is derived from an EMBL/GenBank/DDBJ whole genome shotgun (WGS) entry which is preliminary data.</text>
</comment>
<dbReference type="PANTHER" id="PTHR31299">
    <property type="entry name" value="ESTERASE, PUTATIVE (AFU_ORTHOLOGUE AFUA_1G05850)-RELATED"/>
    <property type="match status" value="1"/>
</dbReference>
<dbReference type="Gene3D" id="3.40.1660.10">
    <property type="entry name" value="EreA-like (biosynthetic domain)"/>
    <property type="match status" value="1"/>
</dbReference>
<dbReference type="RefSeq" id="WP_378057647.1">
    <property type="nucleotide sequence ID" value="NZ_JBHSIS010000008.1"/>
</dbReference>
<dbReference type="InterPro" id="IPR052036">
    <property type="entry name" value="Hydrolase/PRTase-associated"/>
</dbReference>
<dbReference type="Proteomes" id="UP001595859">
    <property type="component" value="Unassembled WGS sequence"/>
</dbReference>
<proteinExistence type="predicted"/>
<evidence type="ECO:0000313" key="1">
    <source>
        <dbReference type="EMBL" id="MFC4855689.1"/>
    </source>
</evidence>
<sequence>MSQDIHDLVTPSCHLLAFGEPTHLDPAFAWIRNDLFGRLVEHGFRSIAIESDRVAALAVNDFVQEGVGTLDAAMGHGFSHGFGDHDANRRLVTWMREHNESRPPEDRLSFHGFDGAMETMSAPSPRPYLEHAATYLAVDAGFAGLAGDDEQWSRTEAVMDPAKSVGATAEAERLRAVADDMLTSLYARAPELVAATSRAEWLRARTHLTTGLGLLRYHRQAAQDLAPGARWTRMCATRDSLMAQNLLDIRATEDRRGATLVFAHNAHLQRNRSHLRMGDMDIDWFSAGAIVASLVGDRYTFVAGSLREPEADTREDRITGWDLTTDRTHADPTLADADAVLHVSADVAQAGSPSR</sequence>
<dbReference type="CDD" id="cd14728">
    <property type="entry name" value="Ere-like"/>
    <property type="match status" value="1"/>
</dbReference>
<dbReference type="Gene3D" id="1.20.1440.30">
    <property type="entry name" value="Biosynthetic Protein domain"/>
    <property type="match status" value="1"/>
</dbReference>
<dbReference type="PANTHER" id="PTHR31299:SF0">
    <property type="entry name" value="ESTERASE, PUTATIVE (AFU_ORTHOLOGUE AFUA_1G05850)-RELATED"/>
    <property type="match status" value="1"/>
</dbReference>
<keyword evidence="2" id="KW-1185">Reference proteome</keyword>
<dbReference type="InterPro" id="IPR007815">
    <property type="entry name" value="Emycin_Estase"/>
</dbReference>
<dbReference type="EMBL" id="JBHSIS010000008">
    <property type="protein sequence ID" value="MFC4855689.1"/>
    <property type="molecule type" value="Genomic_DNA"/>
</dbReference>
<name>A0ABV9S412_9PSEU</name>
<gene>
    <name evidence="1" type="ORF">ACFPCV_19440</name>
</gene>
<dbReference type="SUPFAM" id="SSF159501">
    <property type="entry name" value="EreA/ChaN-like"/>
    <property type="match status" value="1"/>
</dbReference>
<evidence type="ECO:0000313" key="2">
    <source>
        <dbReference type="Proteomes" id="UP001595859"/>
    </source>
</evidence>